<gene>
    <name evidence="1" type="ORF">UFOPK4061_01303</name>
</gene>
<organism evidence="1">
    <name type="scientific">freshwater metagenome</name>
    <dbReference type="NCBI Taxonomy" id="449393"/>
    <lineage>
        <taxon>unclassified sequences</taxon>
        <taxon>metagenomes</taxon>
        <taxon>ecological metagenomes</taxon>
    </lineage>
</organism>
<sequence>MTGPKRSCPLTSSSMKCRSIGLESAKLSTLDQVVQPRAPLTSISRFICPATSGT</sequence>
<protein>
    <submittedName>
        <fullName evidence="1">Unannotated protein</fullName>
    </submittedName>
</protein>
<dbReference type="EMBL" id="CAFBPD010000240">
    <property type="protein sequence ID" value="CAB5019470.1"/>
    <property type="molecule type" value="Genomic_DNA"/>
</dbReference>
<proteinExistence type="predicted"/>
<accession>A0A6J7QNV3</accession>
<name>A0A6J7QNV3_9ZZZZ</name>
<reference evidence="1" key="1">
    <citation type="submission" date="2020-05" db="EMBL/GenBank/DDBJ databases">
        <authorList>
            <person name="Chiriac C."/>
            <person name="Salcher M."/>
            <person name="Ghai R."/>
            <person name="Kavagutti S V."/>
        </authorList>
    </citation>
    <scope>NUCLEOTIDE SEQUENCE</scope>
</reference>
<evidence type="ECO:0000313" key="1">
    <source>
        <dbReference type="EMBL" id="CAB5019470.1"/>
    </source>
</evidence>
<dbReference type="AlphaFoldDB" id="A0A6J7QNV3"/>